<dbReference type="Proteomes" id="UP000694872">
    <property type="component" value="Unplaced"/>
</dbReference>
<evidence type="ECO:0000313" key="3">
    <source>
        <dbReference type="RefSeq" id="XP_013162531.1"/>
    </source>
</evidence>
<accession>A0AAJ6Z0D8</accession>
<dbReference type="PANTHER" id="PTHR13612:SF0">
    <property type="entry name" value="ENHANCER OF MRNA-DECAPPING PROTEIN 3"/>
    <property type="match status" value="1"/>
</dbReference>
<dbReference type="RefSeq" id="XP_013162531.1">
    <property type="nucleotide sequence ID" value="XM_013307077.1"/>
</dbReference>
<dbReference type="SMART" id="SM01199">
    <property type="entry name" value="FDF"/>
    <property type="match status" value="1"/>
</dbReference>
<feature type="compositionally biased region" description="Polar residues" evidence="1">
    <location>
        <begin position="66"/>
        <end position="81"/>
    </location>
</feature>
<dbReference type="SMART" id="SM01271">
    <property type="entry name" value="LSM14"/>
    <property type="match status" value="1"/>
</dbReference>
<name>A0AAJ6Z0D8_PAPXU</name>
<dbReference type="CDD" id="cd01737">
    <property type="entry name" value="LSm16_N"/>
    <property type="match status" value="1"/>
</dbReference>
<feature type="region of interest" description="Disordered" evidence="1">
    <location>
        <begin position="66"/>
        <end position="86"/>
    </location>
</feature>
<reference evidence="3" key="1">
    <citation type="submission" date="2025-08" db="UniProtKB">
        <authorList>
            <consortium name="RefSeq"/>
        </authorList>
    </citation>
    <scope>IDENTIFICATION</scope>
</reference>
<dbReference type="GeneID" id="106114017"/>
<feature type="region of interest" description="Disordered" evidence="1">
    <location>
        <begin position="104"/>
        <end position="176"/>
    </location>
</feature>
<dbReference type="CTD" id="80153"/>
<dbReference type="InterPro" id="IPR036652">
    <property type="entry name" value="YjeF_N_dom_sf"/>
</dbReference>
<dbReference type="AlphaFoldDB" id="A0AAJ6Z0D8"/>
<dbReference type="InterPro" id="IPR025762">
    <property type="entry name" value="DFDF"/>
</dbReference>
<feature type="compositionally biased region" description="Basic and acidic residues" evidence="1">
    <location>
        <begin position="167"/>
        <end position="176"/>
    </location>
</feature>
<proteinExistence type="predicted"/>
<dbReference type="SUPFAM" id="SSF64153">
    <property type="entry name" value="YjeF N-terminal domain-like"/>
    <property type="match status" value="1"/>
</dbReference>
<dbReference type="GO" id="GO:0003729">
    <property type="term" value="F:mRNA binding"/>
    <property type="evidence" value="ECO:0007669"/>
    <property type="project" value="InterPro"/>
</dbReference>
<dbReference type="PANTHER" id="PTHR13612">
    <property type="entry name" value="ENHANCER OF MRNA-DECAPPING PROTEIN 3"/>
    <property type="match status" value="1"/>
</dbReference>
<organism evidence="3">
    <name type="scientific">Papilio xuthus</name>
    <name type="common">Asian swallowtail butterfly</name>
    <dbReference type="NCBI Taxonomy" id="66420"/>
    <lineage>
        <taxon>Eukaryota</taxon>
        <taxon>Metazoa</taxon>
        <taxon>Ecdysozoa</taxon>
        <taxon>Arthropoda</taxon>
        <taxon>Hexapoda</taxon>
        <taxon>Insecta</taxon>
        <taxon>Pterygota</taxon>
        <taxon>Neoptera</taxon>
        <taxon>Endopterygota</taxon>
        <taxon>Lepidoptera</taxon>
        <taxon>Glossata</taxon>
        <taxon>Ditrysia</taxon>
        <taxon>Papilionoidea</taxon>
        <taxon>Papilionidae</taxon>
        <taxon>Papilioninae</taxon>
        <taxon>Papilio</taxon>
    </lineage>
</organism>
<dbReference type="PROSITE" id="PS51512">
    <property type="entry name" value="DFDF"/>
    <property type="match status" value="1"/>
</dbReference>
<dbReference type="GO" id="GO:0033962">
    <property type="term" value="P:P-body assembly"/>
    <property type="evidence" value="ECO:0007669"/>
    <property type="project" value="TreeGrafter"/>
</dbReference>
<evidence type="ECO:0000256" key="1">
    <source>
        <dbReference type="SAM" id="MobiDB-lite"/>
    </source>
</evidence>
<dbReference type="Pfam" id="PF09532">
    <property type="entry name" value="FDF"/>
    <property type="match status" value="1"/>
</dbReference>
<dbReference type="InterPro" id="IPR034107">
    <property type="entry name" value="Lsm16_N"/>
</dbReference>
<dbReference type="GO" id="GO:0000932">
    <property type="term" value="C:P-body"/>
    <property type="evidence" value="ECO:0007669"/>
    <property type="project" value="TreeGrafter"/>
</dbReference>
<feature type="domain" description="DFDF" evidence="2">
    <location>
        <begin position="179"/>
        <end position="215"/>
    </location>
</feature>
<feature type="compositionally biased region" description="Gly residues" evidence="1">
    <location>
        <begin position="144"/>
        <end position="166"/>
    </location>
</feature>
<dbReference type="InterPro" id="IPR025609">
    <property type="entry name" value="Lsm14-like_N"/>
</dbReference>
<gene>
    <name evidence="3" type="primary">LOC106114017</name>
</gene>
<protein>
    <submittedName>
        <fullName evidence="3">Enhancer of mRNA-decapping protein 3</fullName>
    </submittedName>
</protein>
<dbReference type="GO" id="GO:0031087">
    <property type="term" value="P:deadenylation-independent decapping of nuclear-transcribed mRNA"/>
    <property type="evidence" value="ECO:0007669"/>
    <property type="project" value="InterPro"/>
</dbReference>
<dbReference type="KEGG" id="pxu:106114017"/>
<sequence length="510" mass="52215">MSSWVGYAVSVNCGEPLGCYQGTIVETDGSTITLTKAFRNGFPYPKSKVTLNAVDIKELKIIEESQSAPAEQTHSTVSVTKSNKKGQRATVCENLQANPSNLVNTVSNVSGVQPGGAGSAGPCRSKPIDIQGPRNNKNISHSGGYAGAGSGGAGGAGGGASRGRGGAQEKARRRNEACFGDDAESALNDDFDFEGNLALFDKQALWEQMRSAARPDVVRAADEAGARLRHDENVLAGPGPGPGAGTAVPAELRACEYRTEAGAAVPGVSGEARRRLWAGLRGWAGGAGEAALVLLARAAADVALQLVGGGRRLDWRNAHQAPVCVAVAGPHRTGAAAVLAARLLASHGARAFVLLAGECGQCGEGEQCGEGGQCGAGAVRREVRALGAGCVRRADELPRPDLVLLALHDPERAADADADAEHAQPRYQEALAWARGARGAALALEPPACGWAGLSARAAVQGVLPGAVPAALGRLHLADVAPPPALFRDLGIQYRTPFAAGALLPLHPAD</sequence>
<dbReference type="Gene3D" id="2.30.30.100">
    <property type="match status" value="1"/>
</dbReference>
<evidence type="ECO:0000259" key="2">
    <source>
        <dbReference type="PROSITE" id="PS51512"/>
    </source>
</evidence>
<dbReference type="Gene3D" id="3.40.50.10260">
    <property type="entry name" value="YjeF N-terminal domain"/>
    <property type="match status" value="1"/>
</dbReference>
<dbReference type="InterPro" id="IPR019050">
    <property type="entry name" value="FDF_dom"/>
</dbReference>